<feature type="signal peptide" evidence="2">
    <location>
        <begin position="1"/>
        <end position="18"/>
    </location>
</feature>
<keyword evidence="2" id="KW-0732">Signal</keyword>
<protein>
    <submittedName>
        <fullName evidence="3">Uncharacterized protein</fullName>
    </submittedName>
</protein>
<name>A0ABP1PP92_9HEXA</name>
<feature type="compositionally biased region" description="Polar residues" evidence="1">
    <location>
        <begin position="47"/>
        <end position="62"/>
    </location>
</feature>
<dbReference type="EMBL" id="CAXLJM020000005">
    <property type="protein sequence ID" value="CAL8071305.1"/>
    <property type="molecule type" value="Genomic_DNA"/>
</dbReference>
<evidence type="ECO:0000313" key="3">
    <source>
        <dbReference type="EMBL" id="CAL8071305.1"/>
    </source>
</evidence>
<gene>
    <name evidence="3" type="ORF">ODALV1_LOCUS1657</name>
</gene>
<organism evidence="3 4">
    <name type="scientific">Orchesella dallaii</name>
    <dbReference type="NCBI Taxonomy" id="48710"/>
    <lineage>
        <taxon>Eukaryota</taxon>
        <taxon>Metazoa</taxon>
        <taxon>Ecdysozoa</taxon>
        <taxon>Arthropoda</taxon>
        <taxon>Hexapoda</taxon>
        <taxon>Collembola</taxon>
        <taxon>Entomobryomorpha</taxon>
        <taxon>Entomobryoidea</taxon>
        <taxon>Orchesellidae</taxon>
        <taxon>Orchesellinae</taxon>
        <taxon>Orchesella</taxon>
    </lineage>
</organism>
<feature type="region of interest" description="Disordered" evidence="1">
    <location>
        <begin position="29"/>
        <end position="62"/>
    </location>
</feature>
<keyword evidence="4" id="KW-1185">Reference proteome</keyword>
<evidence type="ECO:0000256" key="2">
    <source>
        <dbReference type="SAM" id="SignalP"/>
    </source>
</evidence>
<comment type="caution">
    <text evidence="3">The sequence shown here is derived from an EMBL/GenBank/DDBJ whole genome shotgun (WGS) entry which is preliminary data.</text>
</comment>
<reference evidence="3 4" key="1">
    <citation type="submission" date="2024-08" db="EMBL/GenBank/DDBJ databases">
        <authorList>
            <person name="Cucini C."/>
            <person name="Frati F."/>
        </authorList>
    </citation>
    <scope>NUCLEOTIDE SEQUENCE [LARGE SCALE GENOMIC DNA]</scope>
</reference>
<accession>A0ABP1PP92</accession>
<sequence>MKVFTALVFLVVVGLTLAATVDKMGTGNSEVTSGTGQVTSGTGNSQVTSGTGNTLMPSPYPVSSQHTRDARYYGYYGGYYGYPSYGYYWG</sequence>
<proteinExistence type="predicted"/>
<evidence type="ECO:0000256" key="1">
    <source>
        <dbReference type="SAM" id="MobiDB-lite"/>
    </source>
</evidence>
<feature type="chain" id="PRO_5045233998" evidence="2">
    <location>
        <begin position="19"/>
        <end position="90"/>
    </location>
</feature>
<evidence type="ECO:0000313" key="4">
    <source>
        <dbReference type="Proteomes" id="UP001642540"/>
    </source>
</evidence>
<dbReference type="Proteomes" id="UP001642540">
    <property type="component" value="Unassembled WGS sequence"/>
</dbReference>
<feature type="compositionally biased region" description="Low complexity" evidence="1">
    <location>
        <begin position="29"/>
        <end position="46"/>
    </location>
</feature>